<dbReference type="RefSeq" id="WP_092650458.1">
    <property type="nucleotide sequence ID" value="NZ_LT629732.1"/>
</dbReference>
<evidence type="ECO:0000259" key="2">
    <source>
        <dbReference type="Pfam" id="PF06722"/>
    </source>
</evidence>
<feature type="region of interest" description="Disordered" evidence="1">
    <location>
        <begin position="400"/>
        <end position="439"/>
    </location>
</feature>
<dbReference type="CDD" id="cd03784">
    <property type="entry name" value="GT1_Gtf-like"/>
    <property type="match status" value="1"/>
</dbReference>
<dbReference type="STRING" id="117157.SAMN04489717_0676"/>
<keyword evidence="4" id="KW-1185">Reference proteome</keyword>
<protein>
    <submittedName>
        <fullName evidence="3">Glycosyltransferase, MGT family</fullName>
    </submittedName>
</protein>
<feature type="compositionally biased region" description="Basic and acidic residues" evidence="1">
    <location>
        <begin position="415"/>
        <end position="439"/>
    </location>
</feature>
<organism evidence="3 4">
    <name type="scientific">Actinopolymorpha singaporensis</name>
    <dbReference type="NCBI Taxonomy" id="117157"/>
    <lineage>
        <taxon>Bacteria</taxon>
        <taxon>Bacillati</taxon>
        <taxon>Actinomycetota</taxon>
        <taxon>Actinomycetes</taxon>
        <taxon>Propionibacteriales</taxon>
        <taxon>Actinopolymorphaceae</taxon>
        <taxon>Actinopolymorpha</taxon>
    </lineage>
</organism>
<dbReference type="Proteomes" id="UP000198983">
    <property type="component" value="Chromosome I"/>
</dbReference>
<dbReference type="PANTHER" id="PTHR48050">
    <property type="entry name" value="STEROL 3-BETA-GLUCOSYLTRANSFERASE"/>
    <property type="match status" value="1"/>
</dbReference>
<dbReference type="FunFam" id="3.40.50.2000:FF:000072">
    <property type="entry name" value="Glycosyl transferase"/>
    <property type="match status" value="1"/>
</dbReference>
<evidence type="ECO:0000313" key="3">
    <source>
        <dbReference type="EMBL" id="SDR81763.1"/>
    </source>
</evidence>
<dbReference type="InterPro" id="IPR050426">
    <property type="entry name" value="Glycosyltransferase_28"/>
</dbReference>
<accession>A0A1H1M4P7</accession>
<evidence type="ECO:0000256" key="1">
    <source>
        <dbReference type="SAM" id="MobiDB-lite"/>
    </source>
</evidence>
<dbReference type="InterPro" id="IPR010610">
    <property type="entry name" value="EryCIII-like_C"/>
</dbReference>
<dbReference type="Pfam" id="PF06722">
    <property type="entry name" value="EryCIII-like_C"/>
    <property type="match status" value="1"/>
</dbReference>
<keyword evidence="3" id="KW-0808">Transferase</keyword>
<reference evidence="3 4" key="1">
    <citation type="submission" date="2016-10" db="EMBL/GenBank/DDBJ databases">
        <authorList>
            <person name="de Groot N.N."/>
        </authorList>
    </citation>
    <scope>NUCLEOTIDE SEQUENCE [LARGE SCALE GENOMIC DNA]</scope>
    <source>
        <strain evidence="3 4">DSM 22024</strain>
    </source>
</reference>
<feature type="domain" description="Erythromycin biosynthesis protein CIII-like C-terminal" evidence="2">
    <location>
        <begin position="231"/>
        <end position="371"/>
    </location>
</feature>
<dbReference type="Gene3D" id="3.40.50.2000">
    <property type="entry name" value="Glycogen Phosphorylase B"/>
    <property type="match status" value="2"/>
</dbReference>
<dbReference type="OrthoDB" id="6620093at2"/>
<dbReference type="EMBL" id="LT629732">
    <property type="protein sequence ID" value="SDR81763.1"/>
    <property type="molecule type" value="Genomic_DNA"/>
</dbReference>
<dbReference type="SUPFAM" id="SSF53756">
    <property type="entry name" value="UDP-Glycosyltransferase/glycogen phosphorylase"/>
    <property type="match status" value="1"/>
</dbReference>
<dbReference type="GO" id="GO:0008194">
    <property type="term" value="F:UDP-glycosyltransferase activity"/>
    <property type="evidence" value="ECO:0007669"/>
    <property type="project" value="InterPro"/>
</dbReference>
<dbReference type="AlphaFoldDB" id="A0A1H1M4P7"/>
<sequence>MRVLFTFVGGPGHFRPLVPIARSVVAEGHTVAVAGSGSMVRAMETSGFAAFATEPAREHVRPRLPLLEPDNERAEMELREIFARSEAPARAKAILELGREWKPDVLVCDEVDFGGMVAAERLGIPHASVVVLAAGSLLRKETVAAPLSELRDAHGLPSDPELTMLDRHLVLSPVPPSFRHPDFPLPATAHSIRPVDAPPPVATRPNGRLVYFTLGTEFNTESGDLFSRVLAGLGPLPLTTVATVGEHIDPAELGPQPPNVRLRQYVPQGEILPSCDLVVSHGGSGTVIGALAHGVPSLVIPMGADQPHNAARCAALGAGEVLAPTSTTPEMVRRTASAMLSDPRYRNAAEAVRREIANLPGPESAVPLLERLATGQRTDVVHVEDETAGRDADIGARVQPGAGDLRCHGVGSDRSTLEQRGRRAECRVPHVPEDDHQQQ</sequence>
<evidence type="ECO:0000313" key="4">
    <source>
        <dbReference type="Proteomes" id="UP000198983"/>
    </source>
</evidence>
<gene>
    <name evidence="3" type="ORF">SAMN04489717_0676</name>
</gene>
<dbReference type="GO" id="GO:0016758">
    <property type="term" value="F:hexosyltransferase activity"/>
    <property type="evidence" value="ECO:0007669"/>
    <property type="project" value="UniProtKB-ARBA"/>
</dbReference>
<dbReference type="GO" id="GO:0017000">
    <property type="term" value="P:antibiotic biosynthetic process"/>
    <property type="evidence" value="ECO:0007669"/>
    <property type="project" value="UniProtKB-ARBA"/>
</dbReference>
<dbReference type="PANTHER" id="PTHR48050:SF13">
    <property type="entry name" value="STEROL 3-BETA-GLUCOSYLTRANSFERASE UGT80A2"/>
    <property type="match status" value="1"/>
</dbReference>
<dbReference type="InterPro" id="IPR002213">
    <property type="entry name" value="UDP_glucos_trans"/>
</dbReference>
<name>A0A1H1M4P7_9ACTN</name>
<proteinExistence type="predicted"/>